<dbReference type="InterPro" id="IPR019182">
    <property type="entry name" value="Cytochrome_b-c1_su10_fun"/>
</dbReference>
<keyword evidence="1" id="KW-0472">Membrane</keyword>
<gene>
    <name evidence="2" type="ORF">TWF703_000640</name>
</gene>
<keyword evidence="1" id="KW-1133">Transmembrane helix</keyword>
<dbReference type="AlphaFoldDB" id="A0A7C8NR75"/>
<sequence>MAPSVELDELLRRRVGECCRVLEMDCGGLCCGVVVAPCWAAVEHGRVDLVGDTIVLLPVAAEADAVETGADGFLHHPAQSHFYTTSTFPFSSSAMPNIYRSPYGPKLKNGLHFGPWTPGLITRLGFTTGAFGGVALFAAVFFAEGVPRVRSDILQKIPVFGSYWVREIPASDNPF</sequence>
<proteinExistence type="predicted"/>
<protein>
    <submittedName>
        <fullName evidence="2">Uncharacterized protein</fullName>
    </submittedName>
</protein>
<accession>A0A7C8NR75</accession>
<dbReference type="GO" id="GO:0005739">
    <property type="term" value="C:mitochondrion"/>
    <property type="evidence" value="ECO:0007669"/>
    <property type="project" value="GOC"/>
</dbReference>
<dbReference type="GO" id="GO:0006122">
    <property type="term" value="P:mitochondrial electron transport, ubiquinol to cytochrome c"/>
    <property type="evidence" value="ECO:0007669"/>
    <property type="project" value="InterPro"/>
</dbReference>
<reference evidence="2 3" key="1">
    <citation type="submission" date="2019-06" db="EMBL/GenBank/DDBJ databases">
        <authorList>
            <person name="Palmer J.M."/>
        </authorList>
    </citation>
    <scope>NUCLEOTIDE SEQUENCE [LARGE SCALE GENOMIC DNA]</scope>
    <source>
        <strain evidence="2 3">TWF703</strain>
    </source>
</reference>
<evidence type="ECO:0000313" key="3">
    <source>
        <dbReference type="Proteomes" id="UP000480548"/>
    </source>
</evidence>
<dbReference type="Proteomes" id="UP000480548">
    <property type="component" value="Unassembled WGS sequence"/>
</dbReference>
<dbReference type="PANTHER" id="PTHR28254">
    <property type="entry name" value="CYTOCHROME B-C1 COMPLEX SUBUNIT 10"/>
    <property type="match status" value="1"/>
</dbReference>
<feature type="transmembrane region" description="Helical" evidence="1">
    <location>
        <begin position="120"/>
        <end position="143"/>
    </location>
</feature>
<name>A0A7C8NR75_ORBOL</name>
<dbReference type="EMBL" id="WIQZ01000106">
    <property type="protein sequence ID" value="KAF3123798.1"/>
    <property type="molecule type" value="Genomic_DNA"/>
</dbReference>
<comment type="caution">
    <text evidence="2">The sequence shown here is derived from an EMBL/GenBank/DDBJ whole genome shotgun (WGS) entry which is preliminary data.</text>
</comment>
<dbReference type="PANTHER" id="PTHR28254:SF1">
    <property type="entry name" value="CYTOCHROME B-C1 COMPLEX SUBUNIT 10, MITOCHONDRIAL"/>
    <property type="match status" value="1"/>
</dbReference>
<dbReference type="Pfam" id="PF09796">
    <property type="entry name" value="QCR10"/>
    <property type="match status" value="1"/>
</dbReference>
<evidence type="ECO:0000256" key="1">
    <source>
        <dbReference type="SAM" id="Phobius"/>
    </source>
</evidence>
<evidence type="ECO:0000313" key="2">
    <source>
        <dbReference type="EMBL" id="KAF3123798.1"/>
    </source>
</evidence>
<keyword evidence="1" id="KW-0812">Transmembrane</keyword>
<organism evidence="2 3">
    <name type="scientific">Orbilia oligospora</name>
    <name type="common">Nematode-trapping fungus</name>
    <name type="synonym">Arthrobotrys oligospora</name>
    <dbReference type="NCBI Taxonomy" id="2813651"/>
    <lineage>
        <taxon>Eukaryota</taxon>
        <taxon>Fungi</taxon>
        <taxon>Dikarya</taxon>
        <taxon>Ascomycota</taxon>
        <taxon>Pezizomycotina</taxon>
        <taxon>Orbiliomycetes</taxon>
        <taxon>Orbiliales</taxon>
        <taxon>Orbiliaceae</taxon>
        <taxon>Orbilia</taxon>
    </lineage>
</organism>